<dbReference type="AlphaFoldDB" id="A0AA38KZT7"/>
<evidence type="ECO:0000313" key="2">
    <source>
        <dbReference type="Proteomes" id="UP000824469"/>
    </source>
</evidence>
<dbReference type="EMBL" id="JAHRHJ020000006">
    <property type="protein sequence ID" value="KAH9311164.1"/>
    <property type="molecule type" value="Genomic_DNA"/>
</dbReference>
<dbReference type="Proteomes" id="UP000824469">
    <property type="component" value="Unassembled WGS sequence"/>
</dbReference>
<sequence length="63" mass="6845">MKPPLTPYAGAQILDSSLFPSLAALDPVHPWSSGGRLENVEEGFLSVEDCWAPSLLAAWVWYG</sequence>
<organism evidence="1 2">
    <name type="scientific">Taxus chinensis</name>
    <name type="common">Chinese yew</name>
    <name type="synonym">Taxus wallichiana var. chinensis</name>
    <dbReference type="NCBI Taxonomy" id="29808"/>
    <lineage>
        <taxon>Eukaryota</taxon>
        <taxon>Viridiplantae</taxon>
        <taxon>Streptophyta</taxon>
        <taxon>Embryophyta</taxon>
        <taxon>Tracheophyta</taxon>
        <taxon>Spermatophyta</taxon>
        <taxon>Pinopsida</taxon>
        <taxon>Pinidae</taxon>
        <taxon>Conifers II</taxon>
        <taxon>Cupressales</taxon>
        <taxon>Taxaceae</taxon>
        <taxon>Taxus</taxon>
    </lineage>
</organism>
<keyword evidence="2" id="KW-1185">Reference proteome</keyword>
<reference evidence="1 2" key="1">
    <citation type="journal article" date="2021" name="Nat. Plants">
        <title>The Taxus genome provides insights into paclitaxel biosynthesis.</title>
        <authorList>
            <person name="Xiong X."/>
            <person name="Gou J."/>
            <person name="Liao Q."/>
            <person name="Li Y."/>
            <person name="Zhou Q."/>
            <person name="Bi G."/>
            <person name="Li C."/>
            <person name="Du R."/>
            <person name="Wang X."/>
            <person name="Sun T."/>
            <person name="Guo L."/>
            <person name="Liang H."/>
            <person name="Lu P."/>
            <person name="Wu Y."/>
            <person name="Zhang Z."/>
            <person name="Ro D.K."/>
            <person name="Shang Y."/>
            <person name="Huang S."/>
            <person name="Yan J."/>
        </authorList>
    </citation>
    <scope>NUCLEOTIDE SEQUENCE [LARGE SCALE GENOMIC DNA]</scope>
    <source>
        <strain evidence="1">Ta-2019</strain>
    </source>
</reference>
<proteinExistence type="predicted"/>
<evidence type="ECO:0000313" key="1">
    <source>
        <dbReference type="EMBL" id="KAH9311164.1"/>
    </source>
</evidence>
<comment type="caution">
    <text evidence="1">The sequence shown here is derived from an EMBL/GenBank/DDBJ whole genome shotgun (WGS) entry which is preliminary data.</text>
</comment>
<name>A0AA38KZT7_TAXCH</name>
<protein>
    <submittedName>
        <fullName evidence="1">Uncharacterized protein</fullName>
    </submittedName>
</protein>
<feature type="non-terminal residue" evidence="1">
    <location>
        <position position="63"/>
    </location>
</feature>
<gene>
    <name evidence="1" type="ORF">KI387_026199</name>
</gene>
<accession>A0AA38KZT7</accession>